<protein>
    <submittedName>
        <fullName evidence="1">Uncharacterized protein</fullName>
    </submittedName>
</protein>
<evidence type="ECO:0000313" key="1">
    <source>
        <dbReference type="EMBL" id="KAH3729049.1"/>
    </source>
</evidence>
<proteinExistence type="predicted"/>
<comment type="caution">
    <text evidence="1">The sequence shown here is derived from an EMBL/GenBank/DDBJ whole genome shotgun (WGS) entry which is preliminary data.</text>
</comment>
<dbReference type="Proteomes" id="UP000828390">
    <property type="component" value="Unassembled WGS sequence"/>
</dbReference>
<sequence>MNYVQSQSMRNKLIFGNIPEEQDETPARTEQIVRECIVSKLNVTKEEVDGMRFERVYRMGQK</sequence>
<reference evidence="1" key="1">
    <citation type="journal article" date="2019" name="bioRxiv">
        <title>The Genome of the Zebra Mussel, Dreissena polymorpha: A Resource for Invasive Species Research.</title>
        <authorList>
            <person name="McCartney M.A."/>
            <person name="Auch B."/>
            <person name="Kono T."/>
            <person name="Mallez S."/>
            <person name="Zhang Y."/>
            <person name="Obille A."/>
            <person name="Becker A."/>
            <person name="Abrahante J.E."/>
            <person name="Garbe J."/>
            <person name="Badalamenti J.P."/>
            <person name="Herman A."/>
            <person name="Mangelson H."/>
            <person name="Liachko I."/>
            <person name="Sullivan S."/>
            <person name="Sone E.D."/>
            <person name="Koren S."/>
            <person name="Silverstein K.A.T."/>
            <person name="Beckman K.B."/>
            <person name="Gohl D.M."/>
        </authorList>
    </citation>
    <scope>NUCLEOTIDE SEQUENCE</scope>
    <source>
        <strain evidence="1">Duluth1</strain>
        <tissue evidence="1">Whole animal</tissue>
    </source>
</reference>
<dbReference type="AlphaFoldDB" id="A0A9D4CP61"/>
<dbReference type="EMBL" id="JAIWYP010000012">
    <property type="protein sequence ID" value="KAH3729049.1"/>
    <property type="molecule type" value="Genomic_DNA"/>
</dbReference>
<organism evidence="1 2">
    <name type="scientific">Dreissena polymorpha</name>
    <name type="common">Zebra mussel</name>
    <name type="synonym">Mytilus polymorpha</name>
    <dbReference type="NCBI Taxonomy" id="45954"/>
    <lineage>
        <taxon>Eukaryota</taxon>
        <taxon>Metazoa</taxon>
        <taxon>Spiralia</taxon>
        <taxon>Lophotrochozoa</taxon>
        <taxon>Mollusca</taxon>
        <taxon>Bivalvia</taxon>
        <taxon>Autobranchia</taxon>
        <taxon>Heteroconchia</taxon>
        <taxon>Euheterodonta</taxon>
        <taxon>Imparidentia</taxon>
        <taxon>Neoheterodontei</taxon>
        <taxon>Myida</taxon>
        <taxon>Dreissenoidea</taxon>
        <taxon>Dreissenidae</taxon>
        <taxon>Dreissena</taxon>
    </lineage>
</organism>
<evidence type="ECO:0000313" key="2">
    <source>
        <dbReference type="Proteomes" id="UP000828390"/>
    </source>
</evidence>
<accession>A0A9D4CP61</accession>
<gene>
    <name evidence="1" type="ORF">DPMN_055012</name>
</gene>
<name>A0A9D4CP61_DREPO</name>
<reference evidence="1" key="2">
    <citation type="submission" date="2020-11" db="EMBL/GenBank/DDBJ databases">
        <authorList>
            <person name="McCartney M.A."/>
            <person name="Auch B."/>
            <person name="Kono T."/>
            <person name="Mallez S."/>
            <person name="Becker A."/>
            <person name="Gohl D.M."/>
            <person name="Silverstein K.A.T."/>
            <person name="Koren S."/>
            <person name="Bechman K.B."/>
            <person name="Herman A."/>
            <person name="Abrahante J.E."/>
            <person name="Garbe J."/>
        </authorList>
    </citation>
    <scope>NUCLEOTIDE SEQUENCE</scope>
    <source>
        <strain evidence="1">Duluth1</strain>
        <tissue evidence="1">Whole animal</tissue>
    </source>
</reference>
<keyword evidence="2" id="KW-1185">Reference proteome</keyword>